<evidence type="ECO:0000313" key="4">
    <source>
        <dbReference type="Proteomes" id="UP000076798"/>
    </source>
</evidence>
<protein>
    <recommendedName>
        <fullName evidence="2">JmjC domain-containing protein</fullName>
    </recommendedName>
</protein>
<sequence>MNGLHSLATGRGEEFLCGDPEQFKPPVCSAPTPDTRDEPPTSQLEASSFLSTRCWSFPELLGQGRRFKAIKRVHHASGGSSGSNEADEAEMGGIPIIVEGWDDHTLWPREMFSADWLIRNHGAEAIKVRNIRTYAETEVQLSDWLHRARSTPGDAYNLDSERSYAKDAECPEEWKKWLYLGVLPEKILPRRFGDLVTYFPSDVRLQSLMCYFGVGDTLTPVHKDLCGSVGQNLMCYTENGGSAYWFMTASSDSLAFSRYFREQGLAIDLENHALTIEQLAKAPFDIYIGEQKLGDLVIVPPACFHQVVNHGGITMKTSWSRMTDHGLRLALQQELDIYRRVCRPETYRCKLMLFYAIQALSNALSSEPQS</sequence>
<evidence type="ECO:0000259" key="2">
    <source>
        <dbReference type="PROSITE" id="PS51184"/>
    </source>
</evidence>
<dbReference type="STRING" id="1314776.A0A166BI81"/>
<dbReference type="Proteomes" id="UP000076798">
    <property type="component" value="Unassembled WGS sequence"/>
</dbReference>
<evidence type="ECO:0000313" key="3">
    <source>
        <dbReference type="EMBL" id="KZT36403.1"/>
    </source>
</evidence>
<evidence type="ECO:0000256" key="1">
    <source>
        <dbReference type="SAM" id="MobiDB-lite"/>
    </source>
</evidence>
<dbReference type="AlphaFoldDB" id="A0A166BI81"/>
<organism evidence="3 4">
    <name type="scientific">Sistotremastrum suecicum HHB10207 ss-3</name>
    <dbReference type="NCBI Taxonomy" id="1314776"/>
    <lineage>
        <taxon>Eukaryota</taxon>
        <taxon>Fungi</taxon>
        <taxon>Dikarya</taxon>
        <taxon>Basidiomycota</taxon>
        <taxon>Agaricomycotina</taxon>
        <taxon>Agaricomycetes</taxon>
        <taxon>Sistotremastrales</taxon>
        <taxon>Sistotremastraceae</taxon>
        <taxon>Sistotremastrum</taxon>
    </lineage>
</organism>
<reference evidence="3 4" key="1">
    <citation type="journal article" date="2016" name="Mol. Biol. Evol.">
        <title>Comparative Genomics of Early-Diverging Mushroom-Forming Fungi Provides Insights into the Origins of Lignocellulose Decay Capabilities.</title>
        <authorList>
            <person name="Nagy L.G."/>
            <person name="Riley R."/>
            <person name="Tritt A."/>
            <person name="Adam C."/>
            <person name="Daum C."/>
            <person name="Floudas D."/>
            <person name="Sun H."/>
            <person name="Yadav J.S."/>
            <person name="Pangilinan J."/>
            <person name="Larsson K.H."/>
            <person name="Matsuura K."/>
            <person name="Barry K."/>
            <person name="Labutti K."/>
            <person name="Kuo R."/>
            <person name="Ohm R.A."/>
            <person name="Bhattacharya S.S."/>
            <person name="Shirouzu T."/>
            <person name="Yoshinaga Y."/>
            <person name="Martin F.M."/>
            <person name="Grigoriev I.V."/>
            <person name="Hibbett D.S."/>
        </authorList>
    </citation>
    <scope>NUCLEOTIDE SEQUENCE [LARGE SCALE GENOMIC DNA]</scope>
    <source>
        <strain evidence="3 4">HHB10207 ss-3</strain>
    </source>
</reference>
<feature type="domain" description="JmjC" evidence="2">
    <location>
        <begin position="172"/>
        <end position="338"/>
    </location>
</feature>
<proteinExistence type="predicted"/>
<dbReference type="PROSITE" id="PS51184">
    <property type="entry name" value="JMJC"/>
    <property type="match status" value="1"/>
</dbReference>
<dbReference type="Gene3D" id="2.60.120.650">
    <property type="entry name" value="Cupin"/>
    <property type="match status" value="1"/>
</dbReference>
<keyword evidence="4" id="KW-1185">Reference proteome</keyword>
<dbReference type="InterPro" id="IPR003347">
    <property type="entry name" value="JmjC_dom"/>
</dbReference>
<dbReference type="OrthoDB" id="298344at2759"/>
<name>A0A166BI81_9AGAM</name>
<feature type="region of interest" description="Disordered" evidence="1">
    <location>
        <begin position="15"/>
        <end position="43"/>
    </location>
</feature>
<dbReference type="Pfam" id="PF02373">
    <property type="entry name" value="JmjC"/>
    <property type="match status" value="1"/>
</dbReference>
<dbReference type="SMART" id="SM00558">
    <property type="entry name" value="JmjC"/>
    <property type="match status" value="1"/>
</dbReference>
<dbReference type="SUPFAM" id="SSF51197">
    <property type="entry name" value="Clavaminate synthase-like"/>
    <property type="match status" value="1"/>
</dbReference>
<dbReference type="EMBL" id="KV428108">
    <property type="protein sequence ID" value="KZT36403.1"/>
    <property type="molecule type" value="Genomic_DNA"/>
</dbReference>
<gene>
    <name evidence="3" type="ORF">SISSUDRAFT_989257</name>
</gene>
<accession>A0A166BI81</accession>